<dbReference type="EMBL" id="KV934550">
    <property type="protein sequence ID" value="PIO29306.1"/>
    <property type="molecule type" value="Genomic_DNA"/>
</dbReference>
<keyword evidence="2" id="KW-1185">Reference proteome</keyword>
<gene>
    <name evidence="1" type="ORF">AB205_0197660</name>
</gene>
<organism evidence="1 2">
    <name type="scientific">Aquarana catesbeiana</name>
    <name type="common">American bullfrog</name>
    <name type="synonym">Rana catesbeiana</name>
    <dbReference type="NCBI Taxonomy" id="8400"/>
    <lineage>
        <taxon>Eukaryota</taxon>
        <taxon>Metazoa</taxon>
        <taxon>Chordata</taxon>
        <taxon>Craniata</taxon>
        <taxon>Vertebrata</taxon>
        <taxon>Euteleostomi</taxon>
        <taxon>Amphibia</taxon>
        <taxon>Batrachia</taxon>
        <taxon>Anura</taxon>
        <taxon>Neobatrachia</taxon>
        <taxon>Ranoidea</taxon>
        <taxon>Ranidae</taxon>
        <taxon>Aquarana</taxon>
    </lineage>
</organism>
<name>A0A2G9RN26_AQUCT</name>
<evidence type="ECO:0000313" key="1">
    <source>
        <dbReference type="EMBL" id="PIO29306.1"/>
    </source>
</evidence>
<evidence type="ECO:0000313" key="2">
    <source>
        <dbReference type="Proteomes" id="UP000228934"/>
    </source>
</evidence>
<dbReference type="AlphaFoldDB" id="A0A2G9RN26"/>
<proteinExistence type="predicted"/>
<accession>A0A2G9RN26</accession>
<protein>
    <submittedName>
        <fullName evidence="1">Uncharacterized protein</fullName>
    </submittedName>
</protein>
<dbReference type="Proteomes" id="UP000228934">
    <property type="component" value="Unassembled WGS sequence"/>
</dbReference>
<reference evidence="2" key="1">
    <citation type="journal article" date="2017" name="Nat. Commun.">
        <title>The North American bullfrog draft genome provides insight into hormonal regulation of long noncoding RNA.</title>
        <authorList>
            <person name="Hammond S.A."/>
            <person name="Warren R.L."/>
            <person name="Vandervalk B.P."/>
            <person name="Kucuk E."/>
            <person name="Khan H."/>
            <person name="Gibb E.A."/>
            <person name="Pandoh P."/>
            <person name="Kirk H."/>
            <person name="Zhao Y."/>
            <person name="Jones M."/>
            <person name="Mungall A.J."/>
            <person name="Coope R."/>
            <person name="Pleasance S."/>
            <person name="Moore R.A."/>
            <person name="Holt R.A."/>
            <person name="Round J.M."/>
            <person name="Ohora S."/>
            <person name="Walle B.V."/>
            <person name="Veldhoen N."/>
            <person name="Helbing C.C."/>
            <person name="Birol I."/>
        </authorList>
    </citation>
    <scope>NUCLEOTIDE SEQUENCE [LARGE SCALE GENOMIC DNA]</scope>
</reference>
<sequence>MVQTGMYDWHTGVHECARMRADVHYLNTCLPASCLPGLLLTTPVCCQSLTPACLTILLPLPMIICYLPVADPDCILTTLLPPFGTCFPTTVDPACLILLVLQLNYRTPPCYLLFQGSCLLQCFPSQPVVPVFLPEFRCIFLQSAVPVLQLNYRTPPCCLLFLSSCLLQCFTSQPVVPVFLPVILCIFLQSAVPVLQLNYRDTCHLPGTCGPLCSRVPVSPIRSS</sequence>